<dbReference type="GO" id="GO:0005858">
    <property type="term" value="C:axonemal dynein complex"/>
    <property type="evidence" value="ECO:0007669"/>
    <property type="project" value="TreeGrafter"/>
</dbReference>
<keyword evidence="3" id="KW-1185">Reference proteome</keyword>
<name>A0A9X9LV76_GULGU</name>
<protein>
    <recommendedName>
        <fullName evidence="1">Dynein heavy chain tail domain-containing protein</fullName>
    </recommendedName>
</protein>
<dbReference type="InterPro" id="IPR026983">
    <property type="entry name" value="DHC"/>
</dbReference>
<evidence type="ECO:0000259" key="1">
    <source>
        <dbReference type="Pfam" id="PF08385"/>
    </source>
</evidence>
<evidence type="ECO:0000313" key="2">
    <source>
        <dbReference type="EMBL" id="VCW97152.1"/>
    </source>
</evidence>
<gene>
    <name evidence="2" type="ORF">BN2614_LOCUS3</name>
</gene>
<feature type="domain" description="Dynein heavy chain tail" evidence="1">
    <location>
        <begin position="4"/>
        <end position="110"/>
    </location>
</feature>
<feature type="non-terminal residue" evidence="2">
    <location>
        <position position="1"/>
    </location>
</feature>
<organism evidence="2 3">
    <name type="scientific">Gulo gulo</name>
    <name type="common">Wolverine</name>
    <name type="synonym">Gluton</name>
    <dbReference type="NCBI Taxonomy" id="48420"/>
    <lineage>
        <taxon>Eukaryota</taxon>
        <taxon>Metazoa</taxon>
        <taxon>Chordata</taxon>
        <taxon>Craniata</taxon>
        <taxon>Vertebrata</taxon>
        <taxon>Euteleostomi</taxon>
        <taxon>Mammalia</taxon>
        <taxon>Eutheria</taxon>
        <taxon>Laurasiatheria</taxon>
        <taxon>Carnivora</taxon>
        <taxon>Caniformia</taxon>
        <taxon>Musteloidea</taxon>
        <taxon>Mustelidae</taxon>
        <taxon>Guloninae</taxon>
        <taxon>Gulo</taxon>
    </lineage>
</organism>
<dbReference type="GO" id="GO:0051959">
    <property type="term" value="F:dynein light intermediate chain binding"/>
    <property type="evidence" value="ECO:0007669"/>
    <property type="project" value="InterPro"/>
</dbReference>
<dbReference type="GO" id="GO:0045505">
    <property type="term" value="F:dynein intermediate chain binding"/>
    <property type="evidence" value="ECO:0007669"/>
    <property type="project" value="InterPro"/>
</dbReference>
<dbReference type="Pfam" id="PF08385">
    <property type="entry name" value="DHC_N1"/>
    <property type="match status" value="1"/>
</dbReference>
<evidence type="ECO:0000313" key="3">
    <source>
        <dbReference type="Proteomes" id="UP000269945"/>
    </source>
</evidence>
<dbReference type="EMBL" id="CYRY02020749">
    <property type="protein sequence ID" value="VCW97152.1"/>
    <property type="molecule type" value="Genomic_DNA"/>
</dbReference>
<reference evidence="2 3" key="1">
    <citation type="submission" date="2018-10" db="EMBL/GenBank/DDBJ databases">
        <authorList>
            <person name="Ekblom R."/>
            <person name="Jareborg N."/>
        </authorList>
    </citation>
    <scope>NUCLEOTIDE SEQUENCE [LARGE SCALE GENOMIC DNA]</scope>
    <source>
        <tissue evidence="2">Muscle</tissue>
    </source>
</reference>
<dbReference type="Proteomes" id="UP000269945">
    <property type="component" value="Unassembled WGS sequence"/>
</dbReference>
<dbReference type="GO" id="GO:0007018">
    <property type="term" value="P:microtubule-based movement"/>
    <property type="evidence" value="ECO:0007669"/>
    <property type="project" value="InterPro"/>
</dbReference>
<proteinExistence type="predicted"/>
<dbReference type="PANTHER" id="PTHR46532:SF13">
    <property type="entry name" value="CYTOPLASMIC DYNEIN 1 HEAVY CHAIN 1"/>
    <property type="match status" value="1"/>
</dbReference>
<comment type="caution">
    <text evidence="2">The sequence shown here is derived from an EMBL/GenBank/DDBJ whole genome shotgun (WGS) entry which is preliminary data.</text>
</comment>
<sequence>ENNQLRKEADDLGPRAELEHWKRRLSKFNYLLDQLKSPDVRGVLVVLAAARSKLLKTWREMDIRVTDAMNEAKDNVKYLYTLEKCCDPLYGSDPISMIDAIPTLINAIKM</sequence>
<dbReference type="PANTHER" id="PTHR46532">
    <property type="entry name" value="MALE FERTILITY FACTOR KL5"/>
    <property type="match status" value="1"/>
</dbReference>
<dbReference type="InterPro" id="IPR013594">
    <property type="entry name" value="Dynein_heavy_tail"/>
</dbReference>
<accession>A0A9X9LV76</accession>
<dbReference type="AlphaFoldDB" id="A0A9X9LV76"/>
<feature type="non-terminal residue" evidence="2">
    <location>
        <position position="110"/>
    </location>
</feature>